<dbReference type="Proteomes" id="UP000619238">
    <property type="component" value="Unassembled WGS sequence"/>
</dbReference>
<proteinExistence type="predicted"/>
<organism evidence="1 2">
    <name type="scientific">Kordia aestuariivivens</name>
    <dbReference type="NCBI Taxonomy" id="2759037"/>
    <lineage>
        <taxon>Bacteria</taxon>
        <taxon>Pseudomonadati</taxon>
        <taxon>Bacteroidota</taxon>
        <taxon>Flavobacteriia</taxon>
        <taxon>Flavobacteriales</taxon>
        <taxon>Flavobacteriaceae</taxon>
        <taxon>Kordia</taxon>
    </lineage>
</organism>
<dbReference type="RefSeq" id="WP_187562466.1">
    <property type="nucleotide sequence ID" value="NZ_JACGWS010000007.1"/>
</dbReference>
<evidence type="ECO:0008006" key="3">
    <source>
        <dbReference type="Google" id="ProtNLM"/>
    </source>
</evidence>
<comment type="caution">
    <text evidence="1">The sequence shown here is derived from an EMBL/GenBank/DDBJ whole genome shotgun (WGS) entry which is preliminary data.</text>
</comment>
<keyword evidence="2" id="KW-1185">Reference proteome</keyword>
<evidence type="ECO:0000313" key="2">
    <source>
        <dbReference type="Proteomes" id="UP000619238"/>
    </source>
</evidence>
<name>A0ABR7QAB1_9FLAO</name>
<reference evidence="1 2" key="1">
    <citation type="submission" date="2020-07" db="EMBL/GenBank/DDBJ databases">
        <title>Description of Kordia aestuariivivens sp. nov., isolated from a tidal flat.</title>
        <authorList>
            <person name="Park S."/>
            <person name="Yoon J.-H."/>
        </authorList>
    </citation>
    <scope>NUCLEOTIDE SEQUENCE [LARGE SCALE GENOMIC DNA]</scope>
    <source>
        <strain evidence="1 2">YSTF-M3</strain>
    </source>
</reference>
<dbReference type="EMBL" id="JACGWS010000007">
    <property type="protein sequence ID" value="MBC8755413.1"/>
    <property type="molecule type" value="Genomic_DNA"/>
</dbReference>
<sequence length="170" mass="19922">MKKYCLLLLLLYSCTINIQKEISLSEIDIKTIFEDLECGEALEWWPTMEEATQSFINILKNDYNQKYTKIVLVEFCHSGETVVHNSLTIFHDLEGNMTVLSFGMDWHTVRKKIKMPFITTEKILSKLATTNGNFTKMWILDITKDTAKCDFIRNFSYENYKGLQDLSFFN</sequence>
<accession>A0ABR7QAB1</accession>
<gene>
    <name evidence="1" type="ORF">H2O64_12050</name>
</gene>
<evidence type="ECO:0000313" key="1">
    <source>
        <dbReference type="EMBL" id="MBC8755413.1"/>
    </source>
</evidence>
<protein>
    <recommendedName>
        <fullName evidence="3">Lipoprotein</fullName>
    </recommendedName>
</protein>